<gene>
    <name evidence="3" type="ORF">ACFQH5_15930</name>
</gene>
<keyword evidence="4" id="KW-1185">Reference proteome</keyword>
<dbReference type="Gene3D" id="3.10.180.10">
    <property type="entry name" value="2,3-Dihydroxybiphenyl 1,2-Dioxygenase, domain 1"/>
    <property type="match status" value="1"/>
</dbReference>
<reference evidence="4" key="1">
    <citation type="journal article" date="2019" name="Int. J. Syst. Evol. Microbiol.">
        <title>The Global Catalogue of Microorganisms (GCM) 10K type strain sequencing project: providing services to taxonomists for standard genome sequencing and annotation.</title>
        <authorList>
            <consortium name="The Broad Institute Genomics Platform"/>
            <consortium name="The Broad Institute Genome Sequencing Center for Infectious Disease"/>
            <person name="Wu L."/>
            <person name="Ma J."/>
        </authorList>
    </citation>
    <scope>NUCLEOTIDE SEQUENCE [LARGE SCALE GENOMIC DNA]</scope>
    <source>
        <strain evidence="4">CGMCC 1.13666</strain>
    </source>
</reference>
<accession>A0ABW2EYJ3</accession>
<name>A0ABW2EYJ3_9GAMM</name>
<evidence type="ECO:0000313" key="3">
    <source>
        <dbReference type="EMBL" id="MFC7091040.1"/>
    </source>
</evidence>
<dbReference type="CDD" id="cd07247">
    <property type="entry name" value="SgaA_N_like"/>
    <property type="match status" value="1"/>
</dbReference>
<dbReference type="InterPro" id="IPR037523">
    <property type="entry name" value="VOC_core"/>
</dbReference>
<sequence>MNPVVHFEMPYDDRERMATFYGAVFGWQTQMLGEEMGNYVLATTTDSDESGRPTSPGAINGGFFPQHPDWPGQHPSVVIAVDDIQASMQKVEAAGGQVLGEPMEIPGVGHYVAFTDTEGNRASMLQPLPRDEAQSE</sequence>
<dbReference type="RefSeq" id="WP_346063021.1">
    <property type="nucleotide sequence ID" value="NZ_BAAADR010000014.1"/>
</dbReference>
<feature type="domain" description="VOC" evidence="2">
    <location>
        <begin position="3"/>
        <end position="127"/>
    </location>
</feature>
<proteinExistence type="predicted"/>
<evidence type="ECO:0000259" key="2">
    <source>
        <dbReference type="PROSITE" id="PS51819"/>
    </source>
</evidence>
<dbReference type="PROSITE" id="PS51819">
    <property type="entry name" value="VOC"/>
    <property type="match status" value="1"/>
</dbReference>
<evidence type="ECO:0000256" key="1">
    <source>
        <dbReference type="SAM" id="MobiDB-lite"/>
    </source>
</evidence>
<dbReference type="Pfam" id="PF00903">
    <property type="entry name" value="Glyoxalase"/>
    <property type="match status" value="1"/>
</dbReference>
<organism evidence="3 4">
    <name type="scientific">Halomonas salifodinae</name>
    <dbReference type="NCBI Taxonomy" id="438745"/>
    <lineage>
        <taxon>Bacteria</taxon>
        <taxon>Pseudomonadati</taxon>
        <taxon>Pseudomonadota</taxon>
        <taxon>Gammaproteobacteria</taxon>
        <taxon>Oceanospirillales</taxon>
        <taxon>Halomonadaceae</taxon>
        <taxon>Halomonas</taxon>
    </lineage>
</organism>
<dbReference type="PANTHER" id="PTHR33993:SF2">
    <property type="entry name" value="VOC DOMAIN-CONTAINING PROTEIN"/>
    <property type="match status" value="1"/>
</dbReference>
<evidence type="ECO:0000313" key="4">
    <source>
        <dbReference type="Proteomes" id="UP001596411"/>
    </source>
</evidence>
<feature type="region of interest" description="Disordered" evidence="1">
    <location>
        <begin position="44"/>
        <end position="67"/>
    </location>
</feature>
<dbReference type="SUPFAM" id="SSF54593">
    <property type="entry name" value="Glyoxalase/Bleomycin resistance protein/Dihydroxybiphenyl dioxygenase"/>
    <property type="match status" value="1"/>
</dbReference>
<dbReference type="PANTHER" id="PTHR33993">
    <property type="entry name" value="GLYOXALASE-RELATED"/>
    <property type="match status" value="1"/>
</dbReference>
<dbReference type="InterPro" id="IPR029068">
    <property type="entry name" value="Glyas_Bleomycin-R_OHBP_Dase"/>
</dbReference>
<comment type="caution">
    <text evidence="3">The sequence shown here is derived from an EMBL/GenBank/DDBJ whole genome shotgun (WGS) entry which is preliminary data.</text>
</comment>
<dbReference type="InterPro" id="IPR052164">
    <property type="entry name" value="Anthracycline_SecMetBiosynth"/>
</dbReference>
<protein>
    <submittedName>
        <fullName evidence="3">VOC family protein</fullName>
    </submittedName>
</protein>
<dbReference type="InterPro" id="IPR004360">
    <property type="entry name" value="Glyas_Fos-R_dOase_dom"/>
</dbReference>
<dbReference type="EMBL" id="JBHSZP010000032">
    <property type="protein sequence ID" value="MFC7091040.1"/>
    <property type="molecule type" value="Genomic_DNA"/>
</dbReference>
<dbReference type="Proteomes" id="UP001596411">
    <property type="component" value="Unassembled WGS sequence"/>
</dbReference>